<dbReference type="Proteomes" id="UP000654604">
    <property type="component" value="Unassembled WGS sequence"/>
</dbReference>
<dbReference type="Gene3D" id="2.40.50.140">
    <property type="entry name" value="Nucleic acid-binding proteins"/>
    <property type="match status" value="1"/>
</dbReference>
<evidence type="ECO:0000256" key="4">
    <source>
        <dbReference type="ARBA" id="ARBA00022842"/>
    </source>
</evidence>
<dbReference type="SUPFAM" id="SSF50249">
    <property type="entry name" value="Nucleic acid-binding proteins"/>
    <property type="match status" value="1"/>
</dbReference>
<evidence type="ECO:0000256" key="5">
    <source>
        <dbReference type="ARBA" id="ARBA00022884"/>
    </source>
</evidence>
<feature type="region of interest" description="Disordered" evidence="6">
    <location>
        <begin position="451"/>
        <end position="515"/>
    </location>
</feature>
<evidence type="ECO:0000313" key="9">
    <source>
        <dbReference type="Proteomes" id="UP000654604"/>
    </source>
</evidence>
<comment type="cofactor">
    <cofactor evidence="1">
        <name>Mg(2+)</name>
        <dbReference type="ChEBI" id="CHEBI:18420"/>
    </cofactor>
</comment>
<accession>A0ABR9V2L9</accession>
<dbReference type="CDD" id="cd04453">
    <property type="entry name" value="S1_RNase_E"/>
    <property type="match status" value="1"/>
</dbReference>
<dbReference type="Pfam" id="PF10150">
    <property type="entry name" value="RNase_E_G"/>
    <property type="match status" value="1"/>
</dbReference>
<dbReference type="RefSeq" id="WP_193800278.1">
    <property type="nucleotide sequence ID" value="NZ_JADEWC010000008.1"/>
</dbReference>
<dbReference type="SMART" id="SM00316">
    <property type="entry name" value="S1"/>
    <property type="match status" value="1"/>
</dbReference>
<keyword evidence="2" id="KW-0479">Metal-binding</keyword>
<keyword evidence="9" id="KW-1185">Reference proteome</keyword>
<dbReference type="PANTHER" id="PTHR30001:SF0">
    <property type="entry name" value="RIBONUCLEASE G"/>
    <property type="match status" value="1"/>
</dbReference>
<comment type="caution">
    <text evidence="8">The sequence shown here is derived from an EMBL/GenBank/DDBJ whole genome shotgun (WGS) entry which is preliminary data.</text>
</comment>
<sequence length="680" mass="75615">MSKQIIIAEKNHIAAVFAEDQIQELVVATGNQQVGDIYLGTVENVISGIDAAFVNIGDAEKNGFIHVTDLGPLRLRKNSASITELLSPHQKVLVQVMKEPTGNKGPRLTGNISLPGRYLVLMPHGRGVSLSRRIKNENERNRLRALSILSKPAGMGLLVRTEAEGKAEETIIEDLEFLQKQWEKIKLEANSVKAPALLNRDDDFIQRVLRDMYSDQVNRIVVDSESSVKRVKKQLNDWSANRHPSGVVIECHQGYNSILDYFRVNAAIKEALKPRVDLPSGGYIIIEPTEALTVIDVNSGSFTNSATSRQTVSWTNREAALEIARQLKLRNIGGVIIIDFIDMDSRKDKLELIQDFEKALKSDKAAPQIAQLTELGLVELTRKRQGKNIYELFGQTCSHCGGLGVMAHLPGHQDIEMVTNFTQPVINKGFEKPTIDEKPIINVNNDLVINTDGKDDESGNGSGDNNDNSRRRRRRDGGKDDVNENHKNGADTDSPKPERKERSYLSRSARRDEAKLEKVVVTMSEAQQDIYAMMGVSPLLHLEREIKDPKSVLVYVQSPDESGGGDDDNGLANDNKADGDSEVIFSSSSVDVDDNHGSVEKEDQKMEVSLPLKVEESYEGESEMLDDDDDFTMEENGDTETTATKVVEPETIAEAVVKEALSGDRPVVRTRRRRRKKTEE</sequence>
<proteinExistence type="predicted"/>
<keyword evidence="4" id="KW-0460">Magnesium</keyword>
<name>A0ABR9V2L9_9CHRO</name>
<feature type="compositionally biased region" description="Basic residues" evidence="6">
    <location>
        <begin position="668"/>
        <end position="680"/>
    </location>
</feature>
<dbReference type="InterPro" id="IPR003029">
    <property type="entry name" value="S1_domain"/>
</dbReference>
<keyword evidence="3" id="KW-0378">Hydrolase</keyword>
<evidence type="ECO:0000256" key="2">
    <source>
        <dbReference type="ARBA" id="ARBA00022723"/>
    </source>
</evidence>
<keyword evidence="5" id="KW-0694">RNA-binding</keyword>
<protein>
    <submittedName>
        <fullName evidence="8">Rne/Rng family ribonuclease</fullName>
    </submittedName>
</protein>
<dbReference type="InterPro" id="IPR012340">
    <property type="entry name" value="NA-bd_OB-fold"/>
</dbReference>
<feature type="compositionally biased region" description="Basic and acidic residues" evidence="6">
    <location>
        <begin position="593"/>
        <end position="606"/>
    </location>
</feature>
<evidence type="ECO:0000256" key="1">
    <source>
        <dbReference type="ARBA" id="ARBA00001946"/>
    </source>
</evidence>
<evidence type="ECO:0000259" key="7">
    <source>
        <dbReference type="PROSITE" id="PS50126"/>
    </source>
</evidence>
<gene>
    <name evidence="8" type="ORF">IQ215_05325</name>
</gene>
<evidence type="ECO:0000256" key="6">
    <source>
        <dbReference type="SAM" id="MobiDB-lite"/>
    </source>
</evidence>
<feature type="compositionally biased region" description="Basic and acidic residues" evidence="6">
    <location>
        <begin position="477"/>
        <end position="515"/>
    </location>
</feature>
<dbReference type="PANTHER" id="PTHR30001">
    <property type="entry name" value="RIBONUCLEASE"/>
    <property type="match status" value="1"/>
</dbReference>
<feature type="domain" description="S1 motif" evidence="7">
    <location>
        <begin position="35"/>
        <end position="117"/>
    </location>
</feature>
<dbReference type="EMBL" id="JADEWC010000008">
    <property type="protein sequence ID" value="MBE9222113.1"/>
    <property type="molecule type" value="Genomic_DNA"/>
</dbReference>
<evidence type="ECO:0000313" key="8">
    <source>
        <dbReference type="EMBL" id="MBE9222113.1"/>
    </source>
</evidence>
<dbReference type="PROSITE" id="PS50126">
    <property type="entry name" value="S1"/>
    <property type="match status" value="1"/>
</dbReference>
<organism evidence="8 9">
    <name type="scientific">Cyanobacterium stanieri LEGE 03274</name>
    <dbReference type="NCBI Taxonomy" id="1828756"/>
    <lineage>
        <taxon>Bacteria</taxon>
        <taxon>Bacillati</taxon>
        <taxon>Cyanobacteriota</taxon>
        <taxon>Cyanophyceae</taxon>
        <taxon>Oscillatoriophycideae</taxon>
        <taxon>Chroococcales</taxon>
        <taxon>Geminocystaceae</taxon>
        <taxon>Cyanobacterium</taxon>
    </lineage>
</organism>
<reference evidence="8 9" key="1">
    <citation type="submission" date="2020-10" db="EMBL/GenBank/DDBJ databases">
        <authorList>
            <person name="Castelo-Branco R."/>
            <person name="Eusebio N."/>
            <person name="Adriana R."/>
            <person name="Vieira A."/>
            <person name="Brugerolle De Fraissinette N."/>
            <person name="Rezende De Castro R."/>
            <person name="Schneider M.P."/>
            <person name="Vasconcelos V."/>
            <person name="Leao P.N."/>
        </authorList>
    </citation>
    <scope>NUCLEOTIDE SEQUENCE [LARGE SCALE GENOMIC DNA]</scope>
    <source>
        <strain evidence="8 9">LEGE 03274</strain>
    </source>
</reference>
<feature type="region of interest" description="Disordered" evidence="6">
    <location>
        <begin position="556"/>
        <end position="680"/>
    </location>
</feature>
<dbReference type="InterPro" id="IPR004659">
    <property type="entry name" value="RNase_E/G"/>
</dbReference>
<dbReference type="NCBIfam" id="TIGR00757">
    <property type="entry name" value="RNaseEG"/>
    <property type="match status" value="1"/>
</dbReference>
<evidence type="ECO:0000256" key="3">
    <source>
        <dbReference type="ARBA" id="ARBA00022801"/>
    </source>
</evidence>
<feature type="compositionally biased region" description="Acidic residues" evidence="6">
    <location>
        <begin position="617"/>
        <end position="638"/>
    </location>
</feature>
<dbReference type="InterPro" id="IPR019307">
    <property type="entry name" value="RNA-bd_AU-1/RNase_E/G"/>
</dbReference>